<evidence type="ECO:0000313" key="18">
    <source>
        <dbReference type="Proteomes" id="UP000016930"/>
    </source>
</evidence>
<accession>M2QNW5</accession>
<dbReference type="HOGENOM" id="CLU_075838_1_1_1"/>
<keyword evidence="3" id="KW-0217">Developmental protein</keyword>
<comment type="subcellular location">
    <subcellularLocation>
        <location evidence="1">Nucleus</location>
    </subcellularLocation>
</comment>
<dbReference type="OrthoDB" id="6077919at2759"/>
<dbReference type="GO" id="GO:0008270">
    <property type="term" value="F:zinc ion binding"/>
    <property type="evidence" value="ECO:0007669"/>
    <property type="project" value="UniProtKB-KW"/>
</dbReference>
<evidence type="ECO:0000256" key="13">
    <source>
        <dbReference type="ARBA" id="ARBA00023163"/>
    </source>
</evidence>
<keyword evidence="14" id="KW-0539">Nucleus</keyword>
<evidence type="ECO:0000256" key="2">
    <source>
        <dbReference type="ARBA" id="ARBA00006991"/>
    </source>
</evidence>
<dbReference type="InterPro" id="IPR022755">
    <property type="entry name" value="Znf_C2H2_jaz"/>
</dbReference>
<evidence type="ECO:0000256" key="4">
    <source>
        <dbReference type="ARBA" id="ARBA00022491"/>
    </source>
</evidence>
<dbReference type="Proteomes" id="UP000016930">
    <property type="component" value="Unassembled WGS sequence"/>
</dbReference>
<keyword evidence="8" id="KW-0221">Differentiation</keyword>
<evidence type="ECO:0000256" key="9">
    <source>
        <dbReference type="ARBA" id="ARBA00022833"/>
    </source>
</evidence>
<dbReference type="InterPro" id="IPR036236">
    <property type="entry name" value="Znf_C2H2_sf"/>
</dbReference>
<evidence type="ECO:0000259" key="16">
    <source>
        <dbReference type="PROSITE" id="PS50157"/>
    </source>
</evidence>
<feature type="domain" description="C2H2-type" evidence="16">
    <location>
        <begin position="96"/>
        <end position="125"/>
    </location>
</feature>
<dbReference type="SMART" id="SM00355">
    <property type="entry name" value="ZnF_C2H2"/>
    <property type="match status" value="6"/>
</dbReference>
<dbReference type="EMBL" id="KB445804">
    <property type="protein sequence ID" value="EMD33850.1"/>
    <property type="molecule type" value="Genomic_DNA"/>
</dbReference>
<evidence type="ECO:0000256" key="14">
    <source>
        <dbReference type="ARBA" id="ARBA00023242"/>
    </source>
</evidence>
<feature type="domain" description="C2H2-type" evidence="16">
    <location>
        <begin position="200"/>
        <end position="229"/>
    </location>
</feature>
<keyword evidence="6" id="KW-0677">Repeat</keyword>
<evidence type="ECO:0000256" key="3">
    <source>
        <dbReference type="ARBA" id="ARBA00022473"/>
    </source>
</evidence>
<dbReference type="Pfam" id="PF12874">
    <property type="entry name" value="zf-met"/>
    <property type="match status" value="1"/>
</dbReference>
<keyword evidence="13" id="KW-0804">Transcription</keyword>
<feature type="domain" description="C2H2-type" evidence="16">
    <location>
        <begin position="229"/>
        <end position="258"/>
    </location>
</feature>
<sequence length="282" mass="33150">RSFNSQRALEQHEDNSSMHNICDACDVDFSKWSQLVQHWLQSPYHDYCERCDEHFDSPDDLQDHFEEEHTYCDHSERVFDSDQGLHDHRRQSHPDIYCVSCRRMFRNENNLDHHLRSTYHRGRDYDCPGSRCNRAFVSRAAMIQHWETGSMSFRCHSRPSALDRCGLITNPTRLLGSSDAHDTFVMDEWATELSWNGSAYECYACRRTFRTLNGLNSHLHSPAHLEEIYTCPYDWNGCGKEFKVLSAFCQHVESEHCGILRFSGRLNRVIDSISSSRRLTMW</sequence>
<dbReference type="InterPro" id="IPR013087">
    <property type="entry name" value="Znf_C2H2_type"/>
</dbReference>
<dbReference type="PROSITE" id="PS50157">
    <property type="entry name" value="ZINC_FINGER_C2H2_2"/>
    <property type="match status" value="3"/>
</dbReference>
<evidence type="ECO:0000256" key="8">
    <source>
        <dbReference type="ARBA" id="ARBA00022782"/>
    </source>
</evidence>
<dbReference type="Gene3D" id="3.30.160.60">
    <property type="entry name" value="Classic Zinc Finger"/>
    <property type="match status" value="2"/>
</dbReference>
<keyword evidence="18" id="KW-1185">Reference proteome</keyword>
<keyword evidence="7 15" id="KW-0863">Zinc-finger</keyword>
<dbReference type="PROSITE" id="PS00028">
    <property type="entry name" value="ZINC_FINGER_C2H2_1"/>
    <property type="match status" value="3"/>
</dbReference>
<evidence type="ECO:0000313" key="17">
    <source>
        <dbReference type="EMBL" id="EMD33850.1"/>
    </source>
</evidence>
<dbReference type="Pfam" id="PF12171">
    <property type="entry name" value="zf-C2H2_jaz"/>
    <property type="match status" value="1"/>
</dbReference>
<evidence type="ECO:0000256" key="5">
    <source>
        <dbReference type="ARBA" id="ARBA00022723"/>
    </source>
</evidence>
<name>M2QNW5_CERS8</name>
<evidence type="ECO:0000256" key="12">
    <source>
        <dbReference type="ARBA" id="ARBA00023159"/>
    </source>
</evidence>
<protein>
    <recommendedName>
        <fullName evidence="16">C2H2-type domain-containing protein</fullName>
    </recommendedName>
</protein>
<evidence type="ECO:0000256" key="11">
    <source>
        <dbReference type="ARBA" id="ARBA00023125"/>
    </source>
</evidence>
<keyword evidence="5" id="KW-0479">Metal-binding</keyword>
<evidence type="ECO:0000256" key="15">
    <source>
        <dbReference type="PROSITE-ProRule" id="PRU00042"/>
    </source>
</evidence>
<proteinExistence type="inferred from homology"/>
<dbReference type="STRING" id="914234.M2QNW5"/>
<keyword evidence="12" id="KW-0010">Activator</keyword>
<keyword evidence="10" id="KW-0805">Transcription regulation</keyword>
<keyword evidence="4" id="KW-0678">Repressor</keyword>
<feature type="non-terminal residue" evidence="17">
    <location>
        <position position="282"/>
    </location>
</feature>
<evidence type="ECO:0000256" key="1">
    <source>
        <dbReference type="ARBA" id="ARBA00004123"/>
    </source>
</evidence>
<comment type="similarity">
    <text evidence="2">Belongs to the krueppel C2H2-type zinc-finger protein family.</text>
</comment>
<keyword evidence="11" id="KW-0238">DNA-binding</keyword>
<evidence type="ECO:0000256" key="6">
    <source>
        <dbReference type="ARBA" id="ARBA00022737"/>
    </source>
</evidence>
<dbReference type="PANTHER" id="PTHR24379:SF128">
    <property type="entry name" value="C2H2-TYPE DOMAIN-CONTAINING PROTEIN"/>
    <property type="match status" value="1"/>
</dbReference>
<reference evidence="17 18" key="1">
    <citation type="journal article" date="2012" name="Proc. Natl. Acad. Sci. U.S.A.">
        <title>Comparative genomics of Ceriporiopsis subvermispora and Phanerochaete chrysosporium provide insight into selective ligninolysis.</title>
        <authorList>
            <person name="Fernandez-Fueyo E."/>
            <person name="Ruiz-Duenas F.J."/>
            <person name="Ferreira P."/>
            <person name="Floudas D."/>
            <person name="Hibbett D.S."/>
            <person name="Canessa P."/>
            <person name="Larrondo L.F."/>
            <person name="James T.Y."/>
            <person name="Seelenfreund D."/>
            <person name="Lobos S."/>
            <person name="Polanco R."/>
            <person name="Tello M."/>
            <person name="Honda Y."/>
            <person name="Watanabe T."/>
            <person name="Watanabe T."/>
            <person name="Ryu J.S."/>
            <person name="Kubicek C.P."/>
            <person name="Schmoll M."/>
            <person name="Gaskell J."/>
            <person name="Hammel K.E."/>
            <person name="St John F.J."/>
            <person name="Vanden Wymelenberg A."/>
            <person name="Sabat G."/>
            <person name="Splinter BonDurant S."/>
            <person name="Syed K."/>
            <person name="Yadav J.S."/>
            <person name="Doddapaneni H."/>
            <person name="Subramanian V."/>
            <person name="Lavin J.L."/>
            <person name="Oguiza J.A."/>
            <person name="Perez G."/>
            <person name="Pisabarro A.G."/>
            <person name="Ramirez L."/>
            <person name="Santoyo F."/>
            <person name="Master E."/>
            <person name="Coutinho P.M."/>
            <person name="Henrissat B."/>
            <person name="Lombard V."/>
            <person name="Magnuson J.K."/>
            <person name="Kuees U."/>
            <person name="Hori C."/>
            <person name="Igarashi K."/>
            <person name="Samejima M."/>
            <person name="Held B.W."/>
            <person name="Barry K.W."/>
            <person name="LaButti K.M."/>
            <person name="Lapidus A."/>
            <person name="Lindquist E.A."/>
            <person name="Lucas S.M."/>
            <person name="Riley R."/>
            <person name="Salamov A.A."/>
            <person name="Hoffmeister D."/>
            <person name="Schwenk D."/>
            <person name="Hadar Y."/>
            <person name="Yarden O."/>
            <person name="de Vries R.P."/>
            <person name="Wiebenga A."/>
            <person name="Stenlid J."/>
            <person name="Eastwood D."/>
            <person name="Grigoriev I.V."/>
            <person name="Berka R.M."/>
            <person name="Blanchette R.A."/>
            <person name="Kersten P."/>
            <person name="Martinez A.T."/>
            <person name="Vicuna R."/>
            <person name="Cullen D."/>
        </authorList>
    </citation>
    <scope>NUCLEOTIDE SEQUENCE [LARGE SCALE GENOMIC DNA]</scope>
    <source>
        <strain evidence="17 18">B</strain>
    </source>
</reference>
<dbReference type="PANTHER" id="PTHR24379">
    <property type="entry name" value="KRAB AND ZINC FINGER DOMAIN-CONTAINING"/>
    <property type="match status" value="1"/>
</dbReference>
<evidence type="ECO:0000256" key="10">
    <source>
        <dbReference type="ARBA" id="ARBA00023015"/>
    </source>
</evidence>
<organism evidence="17 18">
    <name type="scientific">Ceriporiopsis subvermispora (strain B)</name>
    <name type="common">White-rot fungus</name>
    <name type="synonym">Gelatoporia subvermispora</name>
    <dbReference type="NCBI Taxonomy" id="914234"/>
    <lineage>
        <taxon>Eukaryota</taxon>
        <taxon>Fungi</taxon>
        <taxon>Dikarya</taxon>
        <taxon>Basidiomycota</taxon>
        <taxon>Agaricomycotina</taxon>
        <taxon>Agaricomycetes</taxon>
        <taxon>Polyporales</taxon>
        <taxon>Gelatoporiaceae</taxon>
        <taxon>Gelatoporia</taxon>
    </lineage>
</organism>
<dbReference type="AlphaFoldDB" id="M2QNW5"/>
<gene>
    <name evidence="17" type="ORF">CERSUDRAFT_55850</name>
</gene>
<dbReference type="SUPFAM" id="SSF57667">
    <property type="entry name" value="beta-beta-alpha zinc fingers"/>
    <property type="match status" value="2"/>
</dbReference>
<keyword evidence="9" id="KW-0862">Zinc</keyword>
<evidence type="ECO:0000256" key="7">
    <source>
        <dbReference type="ARBA" id="ARBA00022771"/>
    </source>
</evidence>